<dbReference type="Proteomes" id="UP001064489">
    <property type="component" value="Chromosome 4"/>
</dbReference>
<comment type="caution">
    <text evidence="1">The sequence shown here is derived from an EMBL/GenBank/DDBJ whole genome shotgun (WGS) entry which is preliminary data.</text>
</comment>
<sequence length="126" mass="14143">MAKAAWLLILHFYDYTLELRMSRLKLRASMASMFLCAKGNLIALLRSFEHNSCSKLLNFQHQGLSTISVPGLLPRCPKLRKFTNAIPVTSCPVRVKHPPICCTKLTPWEPSPAKQAPAENAGYDFL</sequence>
<reference evidence="1" key="1">
    <citation type="journal article" date="2022" name="Plant J.">
        <title>Strategies of tolerance reflected in two North American maple genomes.</title>
        <authorList>
            <person name="McEvoy S.L."/>
            <person name="Sezen U.U."/>
            <person name="Trouern-Trend A."/>
            <person name="McMahon S.M."/>
            <person name="Schaberg P.G."/>
            <person name="Yang J."/>
            <person name="Wegrzyn J.L."/>
            <person name="Swenson N.G."/>
        </authorList>
    </citation>
    <scope>NUCLEOTIDE SEQUENCE</scope>
    <source>
        <strain evidence="1">91603</strain>
    </source>
</reference>
<gene>
    <name evidence="1" type="ORF">LWI28_028518</name>
</gene>
<evidence type="ECO:0000313" key="1">
    <source>
        <dbReference type="EMBL" id="KAI9182750.1"/>
    </source>
</evidence>
<keyword evidence="2" id="KW-1185">Reference proteome</keyword>
<organism evidence="1 2">
    <name type="scientific">Acer negundo</name>
    <name type="common">Box elder</name>
    <dbReference type="NCBI Taxonomy" id="4023"/>
    <lineage>
        <taxon>Eukaryota</taxon>
        <taxon>Viridiplantae</taxon>
        <taxon>Streptophyta</taxon>
        <taxon>Embryophyta</taxon>
        <taxon>Tracheophyta</taxon>
        <taxon>Spermatophyta</taxon>
        <taxon>Magnoliopsida</taxon>
        <taxon>eudicotyledons</taxon>
        <taxon>Gunneridae</taxon>
        <taxon>Pentapetalae</taxon>
        <taxon>rosids</taxon>
        <taxon>malvids</taxon>
        <taxon>Sapindales</taxon>
        <taxon>Sapindaceae</taxon>
        <taxon>Hippocastanoideae</taxon>
        <taxon>Acereae</taxon>
        <taxon>Acer</taxon>
    </lineage>
</organism>
<dbReference type="AlphaFoldDB" id="A0AAD5NV97"/>
<protein>
    <submittedName>
        <fullName evidence="1">Uncharacterized protein</fullName>
    </submittedName>
</protein>
<accession>A0AAD5NV97</accession>
<proteinExistence type="predicted"/>
<name>A0AAD5NV97_ACENE</name>
<reference evidence="1" key="2">
    <citation type="submission" date="2023-02" db="EMBL/GenBank/DDBJ databases">
        <authorList>
            <person name="Swenson N.G."/>
            <person name="Wegrzyn J.L."/>
            <person name="Mcevoy S.L."/>
        </authorList>
    </citation>
    <scope>NUCLEOTIDE SEQUENCE</scope>
    <source>
        <strain evidence="1">91603</strain>
        <tissue evidence="1">Leaf</tissue>
    </source>
</reference>
<evidence type="ECO:0000313" key="2">
    <source>
        <dbReference type="Proteomes" id="UP001064489"/>
    </source>
</evidence>
<dbReference type="EMBL" id="JAJSOW010000101">
    <property type="protein sequence ID" value="KAI9182750.1"/>
    <property type="molecule type" value="Genomic_DNA"/>
</dbReference>